<accession>A0ACB9Q167</accession>
<proteinExistence type="predicted"/>
<evidence type="ECO:0000313" key="2">
    <source>
        <dbReference type="Proteomes" id="UP000828941"/>
    </source>
</evidence>
<evidence type="ECO:0000313" key="1">
    <source>
        <dbReference type="EMBL" id="KAI4353824.1"/>
    </source>
</evidence>
<gene>
    <name evidence="1" type="ORF">L6164_002749</name>
</gene>
<dbReference type="EMBL" id="CM039427">
    <property type="protein sequence ID" value="KAI4353824.1"/>
    <property type="molecule type" value="Genomic_DNA"/>
</dbReference>
<protein>
    <submittedName>
        <fullName evidence="1">Uncharacterized protein</fullName>
    </submittedName>
</protein>
<dbReference type="Proteomes" id="UP000828941">
    <property type="component" value="Chromosome 2"/>
</dbReference>
<reference evidence="1 2" key="1">
    <citation type="journal article" date="2022" name="DNA Res.">
        <title>Chromosomal-level genome assembly of the orchid tree Bauhinia variegata (Leguminosae; Cercidoideae) supports the allotetraploid origin hypothesis of Bauhinia.</title>
        <authorList>
            <person name="Zhong Y."/>
            <person name="Chen Y."/>
            <person name="Zheng D."/>
            <person name="Pang J."/>
            <person name="Liu Y."/>
            <person name="Luo S."/>
            <person name="Meng S."/>
            <person name="Qian L."/>
            <person name="Wei D."/>
            <person name="Dai S."/>
            <person name="Zhou R."/>
        </authorList>
    </citation>
    <scope>NUCLEOTIDE SEQUENCE [LARGE SCALE GENOMIC DNA]</scope>
    <source>
        <strain evidence="1">BV-YZ2020</strain>
    </source>
</reference>
<keyword evidence="2" id="KW-1185">Reference proteome</keyword>
<organism evidence="1 2">
    <name type="scientific">Bauhinia variegata</name>
    <name type="common">Purple orchid tree</name>
    <name type="synonym">Phanera variegata</name>
    <dbReference type="NCBI Taxonomy" id="167791"/>
    <lineage>
        <taxon>Eukaryota</taxon>
        <taxon>Viridiplantae</taxon>
        <taxon>Streptophyta</taxon>
        <taxon>Embryophyta</taxon>
        <taxon>Tracheophyta</taxon>
        <taxon>Spermatophyta</taxon>
        <taxon>Magnoliopsida</taxon>
        <taxon>eudicotyledons</taxon>
        <taxon>Gunneridae</taxon>
        <taxon>Pentapetalae</taxon>
        <taxon>rosids</taxon>
        <taxon>fabids</taxon>
        <taxon>Fabales</taxon>
        <taxon>Fabaceae</taxon>
        <taxon>Cercidoideae</taxon>
        <taxon>Cercideae</taxon>
        <taxon>Bauhiniinae</taxon>
        <taxon>Bauhinia</taxon>
    </lineage>
</organism>
<sequence length="129" mass="14492">MALKQRISIFTKDTQFMASYLQGIKDISYELSIIDSPLDSTNLVIYTLNGLGVAYHEISTILLARETLIDFAKLHEKLIDFETLMHCDEPLGSDLILAMTPAASHRHHKVSSDNNSSMVNQQPKKKVIC</sequence>
<name>A0ACB9Q167_BAUVA</name>
<comment type="caution">
    <text evidence="1">The sequence shown here is derived from an EMBL/GenBank/DDBJ whole genome shotgun (WGS) entry which is preliminary data.</text>
</comment>